<sequence length="238" mass="24746">MIVGSGSIWSLIYFEFCRLLAPFPGALGIVLRKLFWPGLFASCGKGVVFGSNISLMCPGKMEIGRKVVLGDNCILDARSATGDPCLRIADHVMLSHGVMMSCKNGAISVGERCGIGAYTVIQSTGAAEAQNAVRIGEDTVIGVRCYIAGGGNYNVDRLDVPIAQQGVRDMGGTRIGRGVWLGASASVLGGVEVGDDAIVGAGAVVARTLPPRSVSFGVPARVQRIRGESEEAKAETST</sequence>
<name>A0ABW3ISQ7_9RHOB</name>
<organism evidence="5 6">
    <name type="scientific">Tropicimonas aquimaris</name>
    <dbReference type="NCBI Taxonomy" id="914152"/>
    <lineage>
        <taxon>Bacteria</taxon>
        <taxon>Pseudomonadati</taxon>
        <taxon>Pseudomonadota</taxon>
        <taxon>Alphaproteobacteria</taxon>
        <taxon>Rhodobacterales</taxon>
        <taxon>Roseobacteraceae</taxon>
        <taxon>Tropicimonas</taxon>
    </lineage>
</organism>
<dbReference type="InterPro" id="IPR018357">
    <property type="entry name" value="Hexapep_transf_CS"/>
</dbReference>
<dbReference type="CDD" id="cd04647">
    <property type="entry name" value="LbH_MAT_like"/>
    <property type="match status" value="1"/>
</dbReference>
<dbReference type="InterPro" id="IPR050179">
    <property type="entry name" value="Trans_hexapeptide_repeat"/>
</dbReference>
<dbReference type="Pfam" id="PF14602">
    <property type="entry name" value="Hexapep_2"/>
    <property type="match status" value="1"/>
</dbReference>
<dbReference type="PROSITE" id="PS00101">
    <property type="entry name" value="HEXAPEP_TRANSFERASES"/>
    <property type="match status" value="1"/>
</dbReference>
<dbReference type="Gene3D" id="2.160.10.10">
    <property type="entry name" value="Hexapeptide repeat proteins"/>
    <property type="match status" value="2"/>
</dbReference>
<comment type="similarity">
    <text evidence="1">Belongs to the transferase hexapeptide repeat family.</text>
</comment>
<keyword evidence="4 5" id="KW-0012">Acyltransferase</keyword>
<dbReference type="GO" id="GO:0016746">
    <property type="term" value="F:acyltransferase activity"/>
    <property type="evidence" value="ECO:0007669"/>
    <property type="project" value="UniProtKB-KW"/>
</dbReference>
<reference evidence="6" key="1">
    <citation type="journal article" date="2019" name="Int. J. Syst. Evol. Microbiol.">
        <title>The Global Catalogue of Microorganisms (GCM) 10K type strain sequencing project: providing services to taxonomists for standard genome sequencing and annotation.</title>
        <authorList>
            <consortium name="The Broad Institute Genomics Platform"/>
            <consortium name="The Broad Institute Genome Sequencing Center for Infectious Disease"/>
            <person name="Wu L."/>
            <person name="Ma J."/>
        </authorList>
    </citation>
    <scope>NUCLEOTIDE SEQUENCE [LARGE SCALE GENOMIC DNA]</scope>
    <source>
        <strain evidence="6">CCUG 60524</strain>
    </source>
</reference>
<protein>
    <submittedName>
        <fullName evidence="5">Acyltransferase</fullName>
    </submittedName>
</protein>
<dbReference type="RefSeq" id="WP_386075860.1">
    <property type="nucleotide sequence ID" value="NZ_JBHTJT010000032.1"/>
</dbReference>
<keyword evidence="6" id="KW-1185">Reference proteome</keyword>
<accession>A0ABW3ISQ7</accession>
<dbReference type="SUPFAM" id="SSF51161">
    <property type="entry name" value="Trimeric LpxA-like enzymes"/>
    <property type="match status" value="1"/>
</dbReference>
<dbReference type="InterPro" id="IPR001451">
    <property type="entry name" value="Hexapep"/>
</dbReference>
<evidence type="ECO:0000313" key="6">
    <source>
        <dbReference type="Proteomes" id="UP001597108"/>
    </source>
</evidence>
<evidence type="ECO:0000256" key="4">
    <source>
        <dbReference type="ARBA" id="ARBA00023315"/>
    </source>
</evidence>
<evidence type="ECO:0000313" key="5">
    <source>
        <dbReference type="EMBL" id="MFD0981084.1"/>
    </source>
</evidence>
<dbReference type="Pfam" id="PF00132">
    <property type="entry name" value="Hexapep"/>
    <property type="match status" value="1"/>
</dbReference>
<evidence type="ECO:0000256" key="3">
    <source>
        <dbReference type="ARBA" id="ARBA00022737"/>
    </source>
</evidence>
<gene>
    <name evidence="5" type="ORF">ACFQ2S_15675</name>
</gene>
<keyword evidence="3" id="KW-0677">Repeat</keyword>
<comment type="caution">
    <text evidence="5">The sequence shown here is derived from an EMBL/GenBank/DDBJ whole genome shotgun (WGS) entry which is preliminary data.</text>
</comment>
<dbReference type="InterPro" id="IPR011004">
    <property type="entry name" value="Trimer_LpxA-like_sf"/>
</dbReference>
<dbReference type="PANTHER" id="PTHR43300">
    <property type="entry name" value="ACETYLTRANSFERASE"/>
    <property type="match status" value="1"/>
</dbReference>
<dbReference type="Proteomes" id="UP001597108">
    <property type="component" value="Unassembled WGS sequence"/>
</dbReference>
<keyword evidence="2" id="KW-0808">Transferase</keyword>
<evidence type="ECO:0000256" key="1">
    <source>
        <dbReference type="ARBA" id="ARBA00007274"/>
    </source>
</evidence>
<proteinExistence type="inferred from homology"/>
<evidence type="ECO:0000256" key="2">
    <source>
        <dbReference type="ARBA" id="ARBA00022679"/>
    </source>
</evidence>
<dbReference type="EMBL" id="JBHTJT010000032">
    <property type="protein sequence ID" value="MFD0981084.1"/>
    <property type="molecule type" value="Genomic_DNA"/>
</dbReference>